<gene>
    <name evidence="4" type="ordered locus">LMRG_00686</name>
</gene>
<feature type="domain" description="Calcineurin-like phosphoesterase" evidence="3">
    <location>
        <begin position="1"/>
        <end position="143"/>
    </location>
</feature>
<dbReference type="InterPro" id="IPR024654">
    <property type="entry name" value="Calcineurin-like_PHP_lpxH"/>
</dbReference>
<dbReference type="SUPFAM" id="SSF56300">
    <property type="entry name" value="Metallo-dependent phosphatases"/>
    <property type="match status" value="1"/>
</dbReference>
<protein>
    <recommendedName>
        <fullName evidence="2">Phosphoesterase</fullName>
        <ecNumber evidence="2">3.1.4.-</ecNumber>
    </recommendedName>
</protein>
<dbReference type="HOGENOM" id="CLU_063749_2_0_9"/>
<name>A0A0H3GBH0_LISM4</name>
<accession>A0A0H3GBH0</accession>
<comment type="similarity">
    <text evidence="1 2">Belongs to the metallophosphoesterase superfamily. YfcE family.</text>
</comment>
<dbReference type="InterPro" id="IPR041802">
    <property type="entry name" value="MPP_YfcE"/>
</dbReference>
<dbReference type="NCBIfam" id="TIGR00040">
    <property type="entry name" value="yfcE"/>
    <property type="match status" value="1"/>
</dbReference>
<dbReference type="Gene3D" id="3.60.21.10">
    <property type="match status" value="1"/>
</dbReference>
<comment type="cofactor">
    <cofactor evidence="2">
        <name>a divalent metal cation</name>
        <dbReference type="ChEBI" id="CHEBI:60240"/>
    </cofactor>
</comment>
<evidence type="ECO:0000259" key="3">
    <source>
        <dbReference type="Pfam" id="PF12850"/>
    </source>
</evidence>
<keyword evidence="2" id="KW-0479">Metal-binding</keyword>
<sequence length="175" mass="19847">MKLLVVSDSHSERDCLIHLKEKYKNTVDAMIHCGDSELEADDPAIQGFHTVRGNCDFGGGFPNDWVGEVDGYRIFTTHGHLYNIKMTLMNLRYRARELNADFAFFGHSHELGVDMLDDTIILNPGSISLPRGRIRIKTYALINSTPEGIQVRFMDRDDNELTDLTQTFPLTNNEA</sequence>
<dbReference type="InterPro" id="IPR000979">
    <property type="entry name" value="Phosphodiesterase_MJ0936/Vps29"/>
</dbReference>
<dbReference type="CDD" id="cd00841">
    <property type="entry name" value="MPP_YfcE"/>
    <property type="match status" value="1"/>
</dbReference>
<dbReference type="EMBL" id="CP002002">
    <property type="protein sequence ID" value="AEO06223.1"/>
    <property type="molecule type" value="Genomic_DNA"/>
</dbReference>
<dbReference type="InterPro" id="IPR029052">
    <property type="entry name" value="Metallo-depent_PP-like"/>
</dbReference>
<evidence type="ECO:0000256" key="2">
    <source>
        <dbReference type="RuleBase" id="RU362039"/>
    </source>
</evidence>
<evidence type="ECO:0000313" key="4">
    <source>
        <dbReference type="EMBL" id="AEO06223.1"/>
    </source>
</evidence>
<evidence type="ECO:0000313" key="5">
    <source>
        <dbReference type="Proteomes" id="UP000001288"/>
    </source>
</evidence>
<dbReference type="AlphaFoldDB" id="A0A0H3GBH0"/>
<dbReference type="GO" id="GO:0016787">
    <property type="term" value="F:hydrolase activity"/>
    <property type="evidence" value="ECO:0007669"/>
    <property type="project" value="UniProtKB-UniRule"/>
</dbReference>
<dbReference type="KEGG" id="lmt:LMRG_00686"/>
<proteinExistence type="inferred from homology"/>
<dbReference type="EC" id="3.1.4.-" evidence="2"/>
<dbReference type="Pfam" id="PF12850">
    <property type="entry name" value="Metallophos_2"/>
    <property type="match status" value="1"/>
</dbReference>
<evidence type="ECO:0000256" key="1">
    <source>
        <dbReference type="ARBA" id="ARBA00008950"/>
    </source>
</evidence>
<dbReference type="Proteomes" id="UP000001288">
    <property type="component" value="Chromosome"/>
</dbReference>
<reference evidence="5" key="1">
    <citation type="submission" date="2010-04" db="EMBL/GenBank/DDBJ databases">
        <title>The genome sequence of Listeria monocytogenes strain 10403S.</title>
        <authorList>
            <consortium name="The Broad Institute Genome Sequencing Platform"/>
            <consortium name="The Broad Institute Genome Sequencing Center for Infectious Disease."/>
            <person name="Borowsky M."/>
            <person name="Borodovsky M."/>
            <person name="Young S.K."/>
            <person name="Zeng Q."/>
            <person name="Koehrsen M."/>
            <person name="Fitzgerald M."/>
            <person name="Wiedmann M."/>
            <person name="Swaminathan B."/>
            <person name="Lauer P."/>
            <person name="Portnoy D."/>
            <person name="Cossart P."/>
            <person name="Buchrieser C."/>
            <person name="Higgins D."/>
            <person name="Abouelleil A."/>
            <person name="Alvarado L."/>
            <person name="Arachchi H.M."/>
            <person name="Berlin A."/>
            <person name="Borenstein D."/>
            <person name="Brown A."/>
            <person name="Chapman S.B."/>
            <person name="Chen Z."/>
            <person name="Dunbar C.D."/>
            <person name="Engels R."/>
            <person name="Freedman E."/>
            <person name="Gearin G."/>
            <person name="Gellesch M."/>
            <person name="Goldberg J."/>
            <person name="Griggs A."/>
            <person name="Gujja S."/>
            <person name="Heilman E."/>
            <person name="Heiman D."/>
            <person name="Howarth C."/>
            <person name="Jen D."/>
            <person name="Larson L."/>
            <person name="Lui A."/>
            <person name="MacDonald J."/>
            <person name="Mehta T."/>
            <person name="Montmayeur A."/>
            <person name="Neiman D."/>
            <person name="Park D."/>
            <person name="Pearson M."/>
            <person name="Priest M."/>
            <person name="Richards J."/>
            <person name="Roberts A."/>
            <person name="Saif S."/>
            <person name="Shea T."/>
            <person name="Shenoy N."/>
            <person name="Sisk P."/>
            <person name="Stolte C."/>
            <person name="Sykes S."/>
            <person name="Walk T."/>
            <person name="White J."/>
            <person name="Yandava C."/>
            <person name="Haas B."/>
            <person name="Nusbaum C."/>
            <person name="Birren B."/>
        </authorList>
    </citation>
    <scope>NUCLEOTIDE SEQUENCE [LARGE SCALE GENOMIC DNA]</scope>
    <source>
        <strain evidence="5">10403S</strain>
    </source>
</reference>
<dbReference type="RefSeq" id="WP_014600782.1">
    <property type="nucleotide sequence ID" value="NC_017544.1"/>
</dbReference>
<dbReference type="GO" id="GO:0046872">
    <property type="term" value="F:metal ion binding"/>
    <property type="evidence" value="ECO:0007669"/>
    <property type="project" value="UniProtKB-KW"/>
</dbReference>
<dbReference type="PANTHER" id="PTHR11124">
    <property type="entry name" value="VACUOLAR SORTING PROTEIN VPS29"/>
    <property type="match status" value="1"/>
</dbReference>
<organism evidence="4 5">
    <name type="scientific">Listeria monocytogenes serotype 1/2a (strain 10403S)</name>
    <dbReference type="NCBI Taxonomy" id="393133"/>
    <lineage>
        <taxon>Bacteria</taxon>
        <taxon>Bacillati</taxon>
        <taxon>Bacillota</taxon>
        <taxon>Bacilli</taxon>
        <taxon>Bacillales</taxon>
        <taxon>Listeriaceae</taxon>
        <taxon>Listeria</taxon>
    </lineage>
</organism>